<dbReference type="EMBL" id="JAQOMS010000002">
    <property type="protein sequence ID" value="MDC2890704.1"/>
    <property type="molecule type" value="Genomic_DNA"/>
</dbReference>
<dbReference type="RefSeq" id="WP_272181820.1">
    <property type="nucleotide sequence ID" value="NZ_JAQOMS010000002.1"/>
</dbReference>
<name>A0ABT5FHM9_9GAMM</name>
<keyword evidence="2" id="KW-1185">Reference proteome</keyword>
<evidence type="ECO:0000313" key="1">
    <source>
        <dbReference type="EMBL" id="MDC2890704.1"/>
    </source>
</evidence>
<protein>
    <submittedName>
        <fullName evidence="1">Uncharacterized protein</fullName>
    </submittedName>
</protein>
<proteinExistence type="predicted"/>
<sequence>MSAFTLLIVSSVAYSQNSPFVDDDKVVVVGSIDALEIEQMPAKFADFSAMISYIDSQQDEKPKRVLQSIIRFLEESSSLSPEQKRCY</sequence>
<comment type="caution">
    <text evidence="1">The sequence shown here is derived from an EMBL/GenBank/DDBJ whole genome shotgun (WGS) entry which is preliminary data.</text>
</comment>
<evidence type="ECO:0000313" key="2">
    <source>
        <dbReference type="Proteomes" id="UP001528411"/>
    </source>
</evidence>
<gene>
    <name evidence="1" type="ORF">PN838_20610</name>
</gene>
<dbReference type="Proteomes" id="UP001528411">
    <property type="component" value="Unassembled WGS sequence"/>
</dbReference>
<reference evidence="1 2" key="1">
    <citation type="submission" date="2023-01" db="EMBL/GenBank/DDBJ databases">
        <title>Psychrosphaera sp. nov., isolated from marine algae.</title>
        <authorList>
            <person name="Bayburt H."/>
            <person name="Choi B.J."/>
            <person name="Kim J.M."/>
            <person name="Choi D.G."/>
            <person name="Jeon C.O."/>
        </authorList>
    </citation>
    <scope>NUCLEOTIDE SEQUENCE [LARGE SCALE GENOMIC DNA]</scope>
    <source>
        <strain evidence="1 2">G1-22</strain>
    </source>
</reference>
<accession>A0ABT5FHM9</accession>
<organism evidence="1 2">
    <name type="scientific">Psychrosphaera algicola</name>
    <dbReference type="NCBI Taxonomy" id="3023714"/>
    <lineage>
        <taxon>Bacteria</taxon>
        <taxon>Pseudomonadati</taxon>
        <taxon>Pseudomonadota</taxon>
        <taxon>Gammaproteobacteria</taxon>
        <taxon>Alteromonadales</taxon>
        <taxon>Pseudoalteromonadaceae</taxon>
        <taxon>Psychrosphaera</taxon>
    </lineage>
</organism>